<feature type="domain" description="Stage V sporulation protein AA" evidence="2">
    <location>
        <begin position="5"/>
        <end position="90"/>
    </location>
</feature>
<dbReference type="InterPro" id="IPR038548">
    <property type="entry name" value="SporV_AA_N_sf"/>
</dbReference>
<sequence length="209" mass="23962">MSQPEVYVSVREITEVHKKKVQLKDVAELWCSDSSLAARLNALTVRTIREEKDFRYVESVLDLIRLIRDVSPSASVNVMGQADYIIDYRRPKQKNRAWEWMKTAFVCLVCFFGAAFAIMTFNNDVDVTSVFEEIYYVVTGLPSDGFTILEFSYSLGLAVGIIAFFNHFSKWKINTDPTPLEVEMRLYEDNITKTVIQNADRKESGTDVT</sequence>
<reference evidence="3" key="2">
    <citation type="submission" date="2021-04" db="EMBL/GenBank/DDBJ databases">
        <authorList>
            <person name="Gilroy R."/>
        </authorList>
    </citation>
    <scope>NUCLEOTIDE SEQUENCE</scope>
    <source>
        <strain evidence="3">CHK183-5548</strain>
    </source>
</reference>
<reference evidence="3" key="1">
    <citation type="journal article" date="2021" name="PeerJ">
        <title>Extensive microbial diversity within the chicken gut microbiome revealed by metagenomics and culture.</title>
        <authorList>
            <person name="Gilroy R."/>
            <person name="Ravi A."/>
            <person name="Getino M."/>
            <person name="Pursley I."/>
            <person name="Horton D.L."/>
            <person name="Alikhan N.F."/>
            <person name="Baker D."/>
            <person name="Gharbi K."/>
            <person name="Hall N."/>
            <person name="Watson M."/>
            <person name="Adriaenssens E.M."/>
            <person name="Foster-Nyarko E."/>
            <person name="Jarju S."/>
            <person name="Secka A."/>
            <person name="Antonio M."/>
            <person name="Oren A."/>
            <person name="Chaudhuri R.R."/>
            <person name="La Ragione R."/>
            <person name="Hildebrand F."/>
            <person name="Pallen M.J."/>
        </authorList>
    </citation>
    <scope>NUCLEOTIDE SEQUENCE</scope>
    <source>
        <strain evidence="3">CHK183-5548</strain>
    </source>
</reference>
<evidence type="ECO:0000259" key="2">
    <source>
        <dbReference type="Pfam" id="PF12164"/>
    </source>
</evidence>
<organism evidence="3 4">
    <name type="scientific">Candidatus Lachnoclostridium pullistercoris</name>
    <dbReference type="NCBI Taxonomy" id="2838632"/>
    <lineage>
        <taxon>Bacteria</taxon>
        <taxon>Bacillati</taxon>
        <taxon>Bacillota</taxon>
        <taxon>Clostridia</taxon>
        <taxon>Lachnospirales</taxon>
        <taxon>Lachnospiraceae</taxon>
    </lineage>
</organism>
<comment type="caution">
    <text evidence="3">The sequence shown here is derived from an EMBL/GenBank/DDBJ whole genome shotgun (WGS) entry which is preliminary data.</text>
</comment>
<protein>
    <submittedName>
        <fullName evidence="3">Stage V sporulation protein AA</fullName>
    </submittedName>
</protein>
<dbReference type="EMBL" id="DWWL01000058">
    <property type="protein sequence ID" value="HJC48205.1"/>
    <property type="molecule type" value="Genomic_DNA"/>
</dbReference>
<dbReference type="AlphaFoldDB" id="A0A9D2PCH2"/>
<accession>A0A9D2PCH2</accession>
<evidence type="ECO:0000313" key="3">
    <source>
        <dbReference type="EMBL" id="HJC48205.1"/>
    </source>
</evidence>
<evidence type="ECO:0000313" key="4">
    <source>
        <dbReference type="Proteomes" id="UP000823883"/>
    </source>
</evidence>
<feature type="transmembrane region" description="Helical" evidence="1">
    <location>
        <begin position="145"/>
        <end position="165"/>
    </location>
</feature>
<proteinExistence type="predicted"/>
<name>A0A9D2PCH2_9FIRM</name>
<dbReference type="Pfam" id="PF12164">
    <property type="entry name" value="SporV_AA"/>
    <property type="match status" value="1"/>
</dbReference>
<evidence type="ECO:0000256" key="1">
    <source>
        <dbReference type="SAM" id="Phobius"/>
    </source>
</evidence>
<dbReference type="Proteomes" id="UP000823883">
    <property type="component" value="Unassembled WGS sequence"/>
</dbReference>
<keyword evidence="1" id="KW-1133">Transmembrane helix</keyword>
<feature type="transmembrane region" description="Helical" evidence="1">
    <location>
        <begin position="100"/>
        <end position="121"/>
    </location>
</feature>
<dbReference type="InterPro" id="IPR021997">
    <property type="entry name" value="SporV_AA"/>
</dbReference>
<gene>
    <name evidence="3" type="ORF">IAA04_09160</name>
</gene>
<keyword evidence="1" id="KW-0472">Membrane</keyword>
<dbReference type="Gene3D" id="2.60.480.10">
    <property type="entry name" value="eubacterium ventriosum atcc domain"/>
    <property type="match status" value="1"/>
</dbReference>
<keyword evidence="1" id="KW-0812">Transmembrane</keyword>